<dbReference type="GO" id="GO:0035861">
    <property type="term" value="C:site of double-strand break"/>
    <property type="evidence" value="ECO:0007669"/>
    <property type="project" value="TreeGrafter"/>
</dbReference>
<dbReference type="GO" id="GO:0000793">
    <property type="term" value="C:condensed chromosome"/>
    <property type="evidence" value="ECO:0007669"/>
    <property type="project" value="TreeGrafter"/>
</dbReference>
<dbReference type="GO" id="GO:0044774">
    <property type="term" value="P:mitotic DNA integrity checkpoint signaling"/>
    <property type="evidence" value="ECO:0007669"/>
    <property type="project" value="TreeGrafter"/>
</dbReference>
<keyword evidence="4" id="KW-1185">Reference proteome</keyword>
<feature type="domain" description="HTH iclR-type" evidence="1">
    <location>
        <begin position="73"/>
        <end position="103"/>
    </location>
</feature>
<evidence type="ECO:0000313" key="4">
    <source>
        <dbReference type="Proteomes" id="UP000271162"/>
    </source>
</evidence>
<dbReference type="Pfam" id="PF17906">
    <property type="entry name" value="HTH_48"/>
    <property type="match status" value="1"/>
</dbReference>
<dbReference type="OMA" id="MENINSN"/>
<dbReference type="GO" id="GO:0000729">
    <property type="term" value="P:DNA double-strand break processing"/>
    <property type="evidence" value="ECO:0007669"/>
    <property type="project" value="TreeGrafter"/>
</dbReference>
<dbReference type="STRING" id="27835.A0A0N4XX52"/>
<dbReference type="InterPro" id="IPR036388">
    <property type="entry name" value="WH-like_DNA-bd_sf"/>
</dbReference>
<proteinExistence type="predicted"/>
<dbReference type="InterPro" id="IPR001888">
    <property type="entry name" value="Transposase_1"/>
</dbReference>
<dbReference type="PANTHER" id="PTHR46060:SF2">
    <property type="entry name" value="HISTONE-LYSINE N-METHYLTRANSFERASE SETMAR"/>
    <property type="match status" value="1"/>
</dbReference>
<dbReference type="AlphaFoldDB" id="A0A0N4XX52"/>
<accession>A0A0N4XX52</accession>
<dbReference type="InterPro" id="IPR036397">
    <property type="entry name" value="RNaseH_sf"/>
</dbReference>
<dbReference type="GO" id="GO:0003697">
    <property type="term" value="F:single-stranded DNA binding"/>
    <property type="evidence" value="ECO:0007669"/>
    <property type="project" value="TreeGrafter"/>
</dbReference>
<dbReference type="WBParaSite" id="NBR_0000753201-mRNA-1">
    <property type="protein sequence ID" value="NBR_0000753201-mRNA-1"/>
    <property type="gene ID" value="NBR_0000753201"/>
</dbReference>
<name>A0A0N4XX52_NIPBR</name>
<dbReference type="Pfam" id="PF01359">
    <property type="entry name" value="Transposase_1"/>
    <property type="match status" value="1"/>
</dbReference>
<organism evidence="5">
    <name type="scientific">Nippostrongylus brasiliensis</name>
    <name type="common">Rat hookworm</name>
    <dbReference type="NCBI Taxonomy" id="27835"/>
    <lineage>
        <taxon>Eukaryota</taxon>
        <taxon>Metazoa</taxon>
        <taxon>Ecdysozoa</taxon>
        <taxon>Nematoda</taxon>
        <taxon>Chromadorea</taxon>
        <taxon>Rhabditida</taxon>
        <taxon>Rhabditina</taxon>
        <taxon>Rhabditomorpha</taxon>
        <taxon>Strongyloidea</taxon>
        <taxon>Heligmosomidae</taxon>
        <taxon>Nippostrongylus</taxon>
    </lineage>
</organism>
<dbReference type="GO" id="GO:0000014">
    <property type="term" value="F:single-stranded DNA endodeoxyribonuclease activity"/>
    <property type="evidence" value="ECO:0007669"/>
    <property type="project" value="TreeGrafter"/>
</dbReference>
<feature type="domain" description="Mos1 transposase HTH" evidence="2">
    <location>
        <begin position="5"/>
        <end position="53"/>
    </location>
</feature>
<evidence type="ECO:0000259" key="2">
    <source>
        <dbReference type="Pfam" id="PF17906"/>
    </source>
</evidence>
<dbReference type="Proteomes" id="UP000271162">
    <property type="component" value="Unassembled WGS sequence"/>
</dbReference>
<evidence type="ECO:0000259" key="1">
    <source>
        <dbReference type="Pfam" id="PF09339"/>
    </source>
</evidence>
<dbReference type="InterPro" id="IPR005471">
    <property type="entry name" value="Tscrpt_reg_IclR_N"/>
</dbReference>
<evidence type="ECO:0000313" key="3">
    <source>
        <dbReference type="EMBL" id="VDL71122.1"/>
    </source>
</evidence>
<dbReference type="Gene3D" id="1.10.10.1450">
    <property type="match status" value="1"/>
</dbReference>
<dbReference type="GO" id="GO:0042800">
    <property type="term" value="F:histone H3K4 methyltransferase activity"/>
    <property type="evidence" value="ECO:0007669"/>
    <property type="project" value="TreeGrafter"/>
</dbReference>
<dbReference type="GO" id="GO:0006355">
    <property type="term" value="P:regulation of DNA-templated transcription"/>
    <property type="evidence" value="ECO:0007669"/>
    <property type="project" value="InterPro"/>
</dbReference>
<dbReference type="GO" id="GO:0046975">
    <property type="term" value="F:histone H3K36 methyltransferase activity"/>
    <property type="evidence" value="ECO:0007669"/>
    <property type="project" value="TreeGrafter"/>
</dbReference>
<dbReference type="GO" id="GO:0003690">
    <property type="term" value="F:double-stranded DNA binding"/>
    <property type="evidence" value="ECO:0007669"/>
    <property type="project" value="TreeGrafter"/>
</dbReference>
<dbReference type="PANTHER" id="PTHR46060">
    <property type="entry name" value="MARINER MOS1 TRANSPOSASE-LIKE PROTEIN"/>
    <property type="match status" value="1"/>
</dbReference>
<dbReference type="GO" id="GO:0044547">
    <property type="term" value="F:DNA topoisomerase binding"/>
    <property type="evidence" value="ECO:0007669"/>
    <property type="project" value="TreeGrafter"/>
</dbReference>
<dbReference type="InterPro" id="IPR052709">
    <property type="entry name" value="Transposase-MT_Hybrid"/>
</dbReference>
<gene>
    <name evidence="3" type="ORF">NBR_LOCUS7533</name>
</gene>
<dbReference type="GO" id="GO:0005634">
    <property type="term" value="C:nucleus"/>
    <property type="evidence" value="ECO:0007669"/>
    <property type="project" value="TreeGrafter"/>
</dbReference>
<dbReference type="Pfam" id="PF09339">
    <property type="entry name" value="HTH_IclR"/>
    <property type="match status" value="1"/>
</dbReference>
<protein>
    <submittedName>
        <fullName evidence="5">Transposase</fullName>
    </submittedName>
</protein>
<dbReference type="Gene3D" id="3.30.420.10">
    <property type="entry name" value="Ribonuclease H-like superfamily/Ribonuclease H"/>
    <property type="match status" value="1"/>
</dbReference>
<dbReference type="InterPro" id="IPR041426">
    <property type="entry name" value="Mos1_HTH"/>
</dbReference>
<dbReference type="GO" id="GO:0031297">
    <property type="term" value="P:replication fork processing"/>
    <property type="evidence" value="ECO:0007669"/>
    <property type="project" value="TreeGrafter"/>
</dbReference>
<reference evidence="5" key="1">
    <citation type="submission" date="2017-02" db="UniProtKB">
        <authorList>
            <consortium name="WormBaseParasite"/>
        </authorList>
    </citation>
    <scope>IDENTIFICATION</scope>
</reference>
<dbReference type="GO" id="GO:0015074">
    <property type="term" value="P:DNA integration"/>
    <property type="evidence" value="ECO:0007669"/>
    <property type="project" value="TreeGrafter"/>
</dbReference>
<dbReference type="EMBL" id="UYSL01019898">
    <property type="protein sequence ID" value="VDL71122.1"/>
    <property type="molecule type" value="Genomic_DNA"/>
</dbReference>
<sequence length="338" mass="38761">MSDKTLARRILLQEYRSGHSAGEAYRTTVQILGHDAPSRKTCYNWYARFKNEDFSCTDGRRPGRPKLANSSLVLGALEQEPDSSVRELSRQTAIPKSTVHRLLIAAGKKAKMPAIVPHDLSAEQLRARVQICEKLLCRRRTFAWIDQIVAMDEKWMSYDNSAPKRIWIDAREKPKPFAKPPVHGKKEMLSFFFSSSGFAFYEILPDGTTVTGEVFCCQLQRMAEKLRRERPKHGKILLLADNAKPHHSKIAKEKMKELGIEWLPHPAHSPDISPCDYHVFRSLASFCRGKKFHQKEDVKNAIEEFIRSRPASFWTNGIHSLPDRWKKVVCISGDYITE</sequence>
<reference evidence="3 4" key="2">
    <citation type="submission" date="2018-11" db="EMBL/GenBank/DDBJ databases">
        <authorList>
            <consortium name="Pathogen Informatics"/>
        </authorList>
    </citation>
    <scope>NUCLEOTIDE SEQUENCE [LARGE SCALE GENOMIC DNA]</scope>
</reference>
<dbReference type="Gene3D" id="1.10.10.10">
    <property type="entry name" value="Winged helix-like DNA-binding domain superfamily/Winged helix DNA-binding domain"/>
    <property type="match status" value="1"/>
</dbReference>
<dbReference type="GO" id="GO:0006303">
    <property type="term" value="P:double-strand break repair via nonhomologous end joining"/>
    <property type="evidence" value="ECO:0007669"/>
    <property type="project" value="TreeGrafter"/>
</dbReference>
<evidence type="ECO:0000313" key="5">
    <source>
        <dbReference type="WBParaSite" id="NBR_0000753201-mRNA-1"/>
    </source>
</evidence>